<dbReference type="EMBL" id="BMQL01000003">
    <property type="protein sequence ID" value="GGQ98199.1"/>
    <property type="molecule type" value="Genomic_DNA"/>
</dbReference>
<proteinExistence type="inferred from homology"/>
<feature type="binding site" evidence="9">
    <location>
        <position position="277"/>
    </location>
    <ligand>
        <name>K(+)</name>
        <dbReference type="ChEBI" id="CHEBI:29103"/>
    </ligand>
</feature>
<keyword evidence="8 9" id="KW-0119">Carbohydrate metabolism</keyword>
<feature type="binding site" evidence="9">
    <location>
        <position position="247"/>
    </location>
    <ligand>
        <name>substrate</name>
    </ligand>
</feature>
<dbReference type="Pfam" id="PF00294">
    <property type="entry name" value="PfkB"/>
    <property type="match status" value="1"/>
</dbReference>
<keyword evidence="1 9" id="KW-0808">Transferase</keyword>
<comment type="caution">
    <text evidence="9">Lacks conserved residue(s) required for the propagation of feature annotation.</text>
</comment>
<sequence>MTQPGEGWILVAGSANVDYVTRVAHIPAPGETVLGLDYTLSAGGKGANQAAAAGRAGGRVRFLGALGDDAAAALLRHSLSESGVQDGSVTLAAPTGAAFISVSDAGENAITVASGANRLLSGEHLGDLAGVAMLLLVLESPLETVLAYARRASEAGCVVLLNASPARPLPAELLACVDILVVNEGELTALVGETGDLNAKLSAARQLGPQTVIVTLGARGSMALSPAGLTEVPAHPVTVVDTTGAGDTYLGVLAASLHAGLLLPAAMQRASVASALACTRAGAQPSMPWSSEIDVALAELGR</sequence>
<comment type="subunit">
    <text evidence="9">Homodimer.</text>
</comment>
<dbReference type="PRINTS" id="PR00990">
    <property type="entry name" value="RIBOKINASE"/>
</dbReference>
<keyword evidence="12" id="KW-1185">Reference proteome</keyword>
<feature type="binding site" evidence="9">
    <location>
        <position position="282"/>
    </location>
    <ligand>
        <name>K(+)</name>
        <dbReference type="ChEBI" id="CHEBI:29103"/>
    </ligand>
</feature>
<dbReference type="InterPro" id="IPR002139">
    <property type="entry name" value="Ribo/fructo_kinase"/>
</dbReference>
<evidence type="ECO:0000256" key="6">
    <source>
        <dbReference type="ARBA" id="ARBA00022842"/>
    </source>
</evidence>
<comment type="pathway">
    <text evidence="9">Carbohydrate metabolism; D-ribose degradation; D-ribose 5-phosphate from beta-D-ribopyranose: step 2/2.</text>
</comment>
<dbReference type="GO" id="GO:0004747">
    <property type="term" value="F:ribokinase activity"/>
    <property type="evidence" value="ECO:0007669"/>
    <property type="project" value="UniProtKB-UniRule"/>
</dbReference>
<comment type="similarity">
    <text evidence="9">Belongs to the carbohydrate kinase PfkB family. Ribokinase subfamily.</text>
</comment>
<dbReference type="GO" id="GO:0005524">
    <property type="term" value="F:ATP binding"/>
    <property type="evidence" value="ECO:0007669"/>
    <property type="project" value="UniProtKB-UniRule"/>
</dbReference>
<dbReference type="PANTHER" id="PTHR10584">
    <property type="entry name" value="SUGAR KINASE"/>
    <property type="match status" value="1"/>
</dbReference>
<evidence type="ECO:0000256" key="3">
    <source>
        <dbReference type="ARBA" id="ARBA00022741"/>
    </source>
</evidence>
<feature type="domain" description="Carbohydrate kinase PfkB" evidence="10">
    <location>
        <begin position="9"/>
        <end position="289"/>
    </location>
</feature>
<evidence type="ECO:0000256" key="9">
    <source>
        <dbReference type="HAMAP-Rule" id="MF_01987"/>
    </source>
</evidence>
<keyword evidence="9" id="KW-0963">Cytoplasm</keyword>
<feature type="binding site" evidence="9">
    <location>
        <begin position="16"/>
        <end position="18"/>
    </location>
    <ligand>
        <name>substrate</name>
    </ligand>
</feature>
<keyword evidence="3 9" id="KW-0547">Nucleotide-binding</keyword>
<feature type="binding site" evidence="9">
    <location>
        <begin position="44"/>
        <end position="48"/>
    </location>
    <ligand>
        <name>substrate</name>
    </ligand>
</feature>
<keyword evidence="4 9" id="KW-0418">Kinase</keyword>
<evidence type="ECO:0000313" key="11">
    <source>
        <dbReference type="EMBL" id="GGQ98199.1"/>
    </source>
</evidence>
<feature type="binding site" evidence="9">
    <location>
        <begin position="246"/>
        <end position="247"/>
    </location>
    <ligand>
        <name>ATP</name>
        <dbReference type="ChEBI" id="CHEBI:30616"/>
    </ligand>
</feature>
<feature type="binding site" evidence="9">
    <location>
        <position position="280"/>
    </location>
    <ligand>
        <name>K(+)</name>
        <dbReference type="ChEBI" id="CHEBI:29103"/>
    </ligand>
</feature>
<dbReference type="GO" id="GO:0019303">
    <property type="term" value="P:D-ribose catabolic process"/>
    <property type="evidence" value="ECO:0007669"/>
    <property type="project" value="UniProtKB-UniRule"/>
</dbReference>
<evidence type="ECO:0000259" key="10">
    <source>
        <dbReference type="Pfam" id="PF00294"/>
    </source>
</evidence>
<dbReference type="InterPro" id="IPR011611">
    <property type="entry name" value="PfkB_dom"/>
</dbReference>
<keyword evidence="2 9" id="KW-0479">Metal-binding</keyword>
<dbReference type="PANTHER" id="PTHR10584:SF166">
    <property type="entry name" value="RIBOKINASE"/>
    <property type="match status" value="1"/>
</dbReference>
<reference evidence="11" key="1">
    <citation type="journal article" date="2014" name="Int. J. Syst. Evol. Microbiol.">
        <title>Complete genome sequence of Corynebacterium casei LMG S-19264T (=DSM 44701T), isolated from a smear-ripened cheese.</title>
        <authorList>
            <consortium name="US DOE Joint Genome Institute (JGI-PGF)"/>
            <person name="Walter F."/>
            <person name="Albersmeier A."/>
            <person name="Kalinowski J."/>
            <person name="Ruckert C."/>
        </authorList>
    </citation>
    <scope>NUCLEOTIDE SEQUENCE</scope>
    <source>
        <strain evidence="11">JCM 31311</strain>
    </source>
</reference>
<accession>A0A918BYA9</accession>
<gene>
    <name evidence="9 11" type="primary">rbsK</name>
    <name evidence="11" type="ORF">GCM10008957_08160</name>
</gene>
<feature type="binding site" evidence="9">
    <location>
        <begin position="215"/>
        <end position="220"/>
    </location>
    <ligand>
        <name>ATP</name>
        <dbReference type="ChEBI" id="CHEBI:30616"/>
    </ligand>
</feature>
<comment type="activity regulation">
    <text evidence="9">Activated by a monovalent cation that binds near, but not in, the active site. The most likely occupant of the site in vivo is potassium. Ion binding induces a conformational change that may alter substrate affinity.</text>
</comment>
<comment type="cofactor">
    <cofactor evidence="9">
        <name>Mg(2+)</name>
        <dbReference type="ChEBI" id="CHEBI:18420"/>
    </cofactor>
    <text evidence="9">Requires a divalent cation, most likely magnesium in vivo, as an electrophilic catalyst to aid phosphoryl group transfer. It is the chelate of the metal and the nucleotide that is the actual substrate.</text>
</comment>
<reference evidence="11" key="2">
    <citation type="submission" date="2020-09" db="EMBL/GenBank/DDBJ databases">
        <authorList>
            <person name="Sun Q."/>
            <person name="Ohkuma M."/>
        </authorList>
    </citation>
    <scope>NUCLEOTIDE SEQUENCE</scope>
    <source>
        <strain evidence="11">JCM 31311</strain>
    </source>
</reference>
<evidence type="ECO:0000256" key="7">
    <source>
        <dbReference type="ARBA" id="ARBA00022958"/>
    </source>
</evidence>
<dbReference type="SUPFAM" id="SSF53613">
    <property type="entry name" value="Ribokinase-like"/>
    <property type="match status" value="1"/>
</dbReference>
<dbReference type="GO" id="GO:0046872">
    <property type="term" value="F:metal ion binding"/>
    <property type="evidence" value="ECO:0007669"/>
    <property type="project" value="UniProtKB-KW"/>
</dbReference>
<feature type="binding site" evidence="9">
    <location>
        <position position="183"/>
    </location>
    <ligand>
        <name>ATP</name>
        <dbReference type="ChEBI" id="CHEBI:30616"/>
    </ligand>
</feature>
<evidence type="ECO:0000256" key="5">
    <source>
        <dbReference type="ARBA" id="ARBA00022840"/>
    </source>
</evidence>
<comment type="function">
    <text evidence="9">Catalyzes the phosphorylation of ribose at O-5 in a reaction requiring ATP and magnesium. The resulting D-ribose-5-phosphate can then be used either for sythesis of nucleotides, histidine, and tryptophan, or as a component of the pentose phosphate pathway.</text>
</comment>
<feature type="binding site" evidence="9">
    <location>
        <position position="241"/>
    </location>
    <ligand>
        <name>K(+)</name>
        <dbReference type="ChEBI" id="CHEBI:29103"/>
    </ligand>
</feature>
<dbReference type="AlphaFoldDB" id="A0A918BYA9"/>
<feature type="active site" description="Proton acceptor" evidence="9">
    <location>
        <position position="247"/>
    </location>
</feature>
<feature type="binding site" evidence="9">
    <location>
        <position position="139"/>
    </location>
    <ligand>
        <name>substrate</name>
    </ligand>
</feature>
<dbReference type="Gene3D" id="3.40.1190.20">
    <property type="match status" value="1"/>
</dbReference>
<comment type="catalytic activity">
    <reaction evidence="9">
        <text>D-ribose + ATP = D-ribose 5-phosphate + ADP + H(+)</text>
        <dbReference type="Rhea" id="RHEA:13697"/>
        <dbReference type="ChEBI" id="CHEBI:15378"/>
        <dbReference type="ChEBI" id="CHEBI:30616"/>
        <dbReference type="ChEBI" id="CHEBI:47013"/>
        <dbReference type="ChEBI" id="CHEBI:78346"/>
        <dbReference type="ChEBI" id="CHEBI:456216"/>
        <dbReference type="EC" id="2.7.1.15"/>
    </reaction>
</comment>
<evidence type="ECO:0000313" key="12">
    <source>
        <dbReference type="Proteomes" id="UP000603865"/>
    </source>
</evidence>
<evidence type="ECO:0000256" key="4">
    <source>
        <dbReference type="ARBA" id="ARBA00022777"/>
    </source>
</evidence>
<dbReference type="Proteomes" id="UP000603865">
    <property type="component" value="Unassembled WGS sequence"/>
</dbReference>
<evidence type="ECO:0000256" key="8">
    <source>
        <dbReference type="ARBA" id="ARBA00023277"/>
    </source>
</evidence>
<comment type="caution">
    <text evidence="11">The sequence shown here is derived from an EMBL/GenBank/DDBJ whole genome shotgun (WGS) entry which is preliminary data.</text>
</comment>
<comment type="subcellular location">
    <subcellularLocation>
        <location evidence="9">Cytoplasm</location>
    </subcellularLocation>
</comment>
<keyword evidence="6 9" id="KW-0460">Magnesium</keyword>
<name>A0A918BYA9_9DEIO</name>
<dbReference type="InterPro" id="IPR029056">
    <property type="entry name" value="Ribokinase-like"/>
</dbReference>
<organism evidence="11 12">
    <name type="scientific">Deinococcus ruber</name>
    <dbReference type="NCBI Taxonomy" id="1848197"/>
    <lineage>
        <taxon>Bacteria</taxon>
        <taxon>Thermotogati</taxon>
        <taxon>Deinococcota</taxon>
        <taxon>Deinococci</taxon>
        <taxon>Deinococcales</taxon>
        <taxon>Deinococcaceae</taxon>
        <taxon>Deinococcus</taxon>
    </lineage>
</organism>
<evidence type="ECO:0000256" key="2">
    <source>
        <dbReference type="ARBA" id="ARBA00022723"/>
    </source>
</evidence>
<feature type="binding site" evidence="9">
    <location>
        <position position="243"/>
    </location>
    <ligand>
        <name>K(+)</name>
        <dbReference type="ChEBI" id="CHEBI:29103"/>
    </ligand>
</feature>
<evidence type="ECO:0000256" key="1">
    <source>
        <dbReference type="ARBA" id="ARBA00022679"/>
    </source>
</evidence>
<dbReference type="GO" id="GO:0005829">
    <property type="term" value="C:cytosol"/>
    <property type="evidence" value="ECO:0007669"/>
    <property type="project" value="TreeGrafter"/>
</dbReference>
<feature type="binding site" evidence="9">
    <location>
        <position position="286"/>
    </location>
    <ligand>
        <name>K(+)</name>
        <dbReference type="ChEBI" id="CHEBI:29103"/>
    </ligand>
</feature>
<protein>
    <recommendedName>
        <fullName evidence="9">Ribokinase</fullName>
        <shortName evidence="9">RK</shortName>
        <ecNumber evidence="9">2.7.1.15</ecNumber>
    </recommendedName>
</protein>
<dbReference type="InterPro" id="IPR011877">
    <property type="entry name" value="Ribokinase"/>
</dbReference>
<dbReference type="EC" id="2.7.1.15" evidence="9"/>
<keyword evidence="5 9" id="KW-0067">ATP-binding</keyword>
<keyword evidence="7 9" id="KW-0630">Potassium</keyword>
<dbReference type="HAMAP" id="MF_01987">
    <property type="entry name" value="Ribokinase"/>
    <property type="match status" value="1"/>
</dbReference>
<dbReference type="CDD" id="cd01174">
    <property type="entry name" value="ribokinase"/>
    <property type="match status" value="1"/>
</dbReference>